<dbReference type="EMBL" id="CADEBC010000473">
    <property type="protein sequence ID" value="CAB3231671.1"/>
    <property type="molecule type" value="Genomic_DNA"/>
</dbReference>
<evidence type="ECO:0008006" key="4">
    <source>
        <dbReference type="Google" id="ProtNLM"/>
    </source>
</evidence>
<dbReference type="OrthoDB" id="6344725at2759"/>
<dbReference type="PANTHER" id="PTHR11257:SF13">
    <property type="entry name" value="GEO07322P1"/>
    <property type="match status" value="1"/>
</dbReference>
<dbReference type="Proteomes" id="UP000494106">
    <property type="component" value="Unassembled WGS sequence"/>
</dbReference>
<protein>
    <recommendedName>
        <fullName evidence="4">Chemosensory protein</fullName>
    </recommendedName>
</protein>
<name>A0A8S0ZIX5_ARCPL</name>
<dbReference type="Gene3D" id="1.10.2080.10">
    <property type="entry name" value="Insect odorant-binding protein A10/Ejaculatory bulb-specific protein 3"/>
    <property type="match status" value="2"/>
</dbReference>
<comment type="caution">
    <text evidence="2">The sequence shown here is derived from an EMBL/GenBank/DDBJ whole genome shotgun (WGS) entry which is preliminary data.</text>
</comment>
<sequence length="249" mass="28524">MLNIRMKSVFVLCVLIAAVFCRPETYDSRYDDFDVQSLVGNIRLLKAYGNCFLGKGPCTPEGSDFKKTIPDALRTSCKKCSPKQRELIRTVVKTFQKETPQLWQELVMKEDPNGEYKEDFTRFINGRRVDYLNKMKNLYMLFFAVVSVKALDHEDLDIDILLSDSNHFENIVNCFLDKVPCDDVAASLKSDLPVVVESSCDRCTPKEKHIVKAFIDAFNQAPKLFKDFKAKYDPKRIYLSNLEAAVAAF</sequence>
<feature type="signal peptide" evidence="1">
    <location>
        <begin position="1"/>
        <end position="21"/>
    </location>
</feature>
<proteinExistence type="predicted"/>
<feature type="chain" id="PRO_5035922847" description="Chemosensory protein" evidence="1">
    <location>
        <begin position="22"/>
        <end position="249"/>
    </location>
</feature>
<dbReference type="InterPro" id="IPR036682">
    <property type="entry name" value="OS_D_A10/PebIII_sf"/>
</dbReference>
<dbReference type="InterPro" id="IPR005055">
    <property type="entry name" value="A10/PebIII"/>
</dbReference>
<gene>
    <name evidence="2" type="ORF">APLA_LOCUS4537</name>
</gene>
<evidence type="ECO:0000313" key="2">
    <source>
        <dbReference type="EMBL" id="CAB3231671.1"/>
    </source>
</evidence>
<dbReference type="AlphaFoldDB" id="A0A8S0ZIX5"/>
<dbReference type="PANTHER" id="PTHR11257">
    <property type="entry name" value="CHEMOSENSORY PROTEIN-RELATED"/>
    <property type="match status" value="1"/>
</dbReference>
<evidence type="ECO:0000256" key="1">
    <source>
        <dbReference type="SAM" id="SignalP"/>
    </source>
</evidence>
<dbReference type="Pfam" id="PF03392">
    <property type="entry name" value="OS-D"/>
    <property type="match status" value="2"/>
</dbReference>
<dbReference type="SUPFAM" id="SSF100910">
    <property type="entry name" value="Chemosensory protein Csp2"/>
    <property type="match status" value="2"/>
</dbReference>
<reference evidence="2 3" key="1">
    <citation type="submission" date="2020-04" db="EMBL/GenBank/DDBJ databases">
        <authorList>
            <person name="Wallbank WR R."/>
            <person name="Pardo Diaz C."/>
            <person name="Kozak K."/>
            <person name="Martin S."/>
            <person name="Jiggins C."/>
            <person name="Moest M."/>
            <person name="Warren A I."/>
            <person name="Byers J.R.P. K."/>
            <person name="Montejo-Kovacevich G."/>
            <person name="Yen C E."/>
        </authorList>
    </citation>
    <scope>NUCLEOTIDE SEQUENCE [LARGE SCALE GENOMIC DNA]</scope>
</reference>
<accession>A0A8S0ZIX5</accession>
<evidence type="ECO:0000313" key="3">
    <source>
        <dbReference type="Proteomes" id="UP000494106"/>
    </source>
</evidence>
<organism evidence="2 3">
    <name type="scientific">Arctia plantaginis</name>
    <name type="common">Wood tiger moth</name>
    <name type="synonym">Phalaena plantaginis</name>
    <dbReference type="NCBI Taxonomy" id="874455"/>
    <lineage>
        <taxon>Eukaryota</taxon>
        <taxon>Metazoa</taxon>
        <taxon>Ecdysozoa</taxon>
        <taxon>Arthropoda</taxon>
        <taxon>Hexapoda</taxon>
        <taxon>Insecta</taxon>
        <taxon>Pterygota</taxon>
        <taxon>Neoptera</taxon>
        <taxon>Endopterygota</taxon>
        <taxon>Lepidoptera</taxon>
        <taxon>Glossata</taxon>
        <taxon>Ditrysia</taxon>
        <taxon>Noctuoidea</taxon>
        <taxon>Erebidae</taxon>
        <taxon>Arctiinae</taxon>
        <taxon>Arctia</taxon>
    </lineage>
</organism>
<keyword evidence="3" id="KW-1185">Reference proteome</keyword>
<keyword evidence="1" id="KW-0732">Signal</keyword>